<comment type="caution">
    <text evidence="22">The sequence shown here is derived from an EMBL/GenBank/DDBJ whole genome shotgun (WGS) entry which is preliminary data.</text>
</comment>
<dbReference type="CDD" id="cd06461">
    <property type="entry name" value="M2_ACE"/>
    <property type="match status" value="1"/>
</dbReference>
<dbReference type="GO" id="GO:0008237">
    <property type="term" value="F:metallopeptidase activity"/>
    <property type="evidence" value="ECO:0007669"/>
    <property type="project" value="UniProtKB-KW"/>
</dbReference>
<dbReference type="AlphaFoldDB" id="A0AAN7SFB0"/>
<keyword evidence="9 17" id="KW-1015">Disulfide bond</keyword>
<evidence type="ECO:0000256" key="2">
    <source>
        <dbReference type="ARBA" id="ARBA00022645"/>
    </source>
</evidence>
<dbReference type="PANTHER" id="PTHR10514:SF27">
    <property type="entry name" value="ANGIOTENSIN-CONVERTING ENZYME"/>
    <property type="match status" value="1"/>
</dbReference>
<dbReference type="Pfam" id="PF01401">
    <property type="entry name" value="Peptidase_M2"/>
    <property type="match status" value="1"/>
</dbReference>
<reference evidence="23" key="1">
    <citation type="submission" date="2023-01" db="EMBL/GenBank/DDBJ databases">
        <title>Key to firefly adult light organ development and bioluminescence: homeobox transcription factors regulate luciferase expression and transportation to peroxisome.</title>
        <authorList>
            <person name="Fu X."/>
        </authorList>
    </citation>
    <scope>NUCLEOTIDE SEQUENCE [LARGE SCALE GENOMIC DNA]</scope>
</reference>
<keyword evidence="2 20" id="KW-0121">Carboxypeptidase</keyword>
<evidence type="ECO:0000256" key="20">
    <source>
        <dbReference type="RuleBase" id="RU361144"/>
    </source>
</evidence>
<accession>A0AAN7SFB0</accession>
<feature type="active site" description="Proton donor 2" evidence="15">
    <location>
        <position position="509"/>
    </location>
</feature>
<evidence type="ECO:0000256" key="16">
    <source>
        <dbReference type="PIRSR" id="PIRSR601548-3"/>
    </source>
</evidence>
<feature type="signal peptide" evidence="21">
    <location>
        <begin position="1"/>
        <end position="16"/>
    </location>
</feature>
<feature type="active site" description="Proton donor 1" evidence="13">
    <location>
        <position position="509"/>
    </location>
</feature>
<dbReference type="Proteomes" id="UP001353858">
    <property type="component" value="Unassembled WGS sequence"/>
</dbReference>
<name>A0AAN7SFB0_9COLE</name>
<feature type="binding site" evidence="18">
    <location>
        <position position="406"/>
    </location>
    <ligand>
        <name>Zn(2+)</name>
        <dbReference type="ChEBI" id="CHEBI:29105"/>
        <label>2</label>
        <note>catalytic</note>
    </ligand>
</feature>
<dbReference type="GO" id="GO:0008241">
    <property type="term" value="F:peptidyl-dipeptidase activity"/>
    <property type="evidence" value="ECO:0007669"/>
    <property type="project" value="UniProtKB-EC"/>
</dbReference>
<evidence type="ECO:0000256" key="4">
    <source>
        <dbReference type="ARBA" id="ARBA00022723"/>
    </source>
</evidence>
<keyword evidence="23" id="KW-1185">Reference proteome</keyword>
<dbReference type="GO" id="GO:0006508">
    <property type="term" value="P:proteolysis"/>
    <property type="evidence" value="ECO:0007669"/>
    <property type="project" value="UniProtKB-KW"/>
</dbReference>
<dbReference type="PROSITE" id="PS52011">
    <property type="entry name" value="PEPTIDASE_M2"/>
    <property type="match status" value="1"/>
</dbReference>
<evidence type="ECO:0000256" key="17">
    <source>
        <dbReference type="PIRSR" id="PIRSR601548-4"/>
    </source>
</evidence>
<evidence type="ECO:0000256" key="13">
    <source>
        <dbReference type="PIRSR" id="PIRSR601548-1"/>
    </source>
</evidence>
<feature type="glycosylation site" description="N-linked (GlcNAc...) (complex) asparagine" evidence="14">
    <location>
        <position position="76"/>
    </location>
</feature>
<evidence type="ECO:0000256" key="11">
    <source>
        <dbReference type="ARBA" id="ARBA00036868"/>
    </source>
</evidence>
<evidence type="ECO:0000313" key="23">
    <source>
        <dbReference type="Proteomes" id="UP001353858"/>
    </source>
</evidence>
<dbReference type="FunFam" id="1.10.1370.30:FF:000004">
    <property type="entry name" value="Angiotensin-converting enzyme"/>
    <property type="match status" value="1"/>
</dbReference>
<evidence type="ECO:0000256" key="9">
    <source>
        <dbReference type="ARBA" id="ARBA00023157"/>
    </source>
</evidence>
<evidence type="ECO:0000313" key="22">
    <source>
        <dbReference type="EMBL" id="KAK4876299.1"/>
    </source>
</evidence>
<dbReference type="InterPro" id="IPR001548">
    <property type="entry name" value="Peptidase_M2"/>
</dbReference>
<keyword evidence="5 21" id="KW-0732">Signal</keyword>
<comment type="similarity">
    <text evidence="1 19 20">Belongs to the peptidase M2 family.</text>
</comment>
<keyword evidence="3 20" id="KW-0645">Protease</keyword>
<feature type="disulfide bond" evidence="17 19">
    <location>
        <begin position="347"/>
        <end position="365"/>
    </location>
</feature>
<feature type="binding site" evidence="16">
    <location>
        <position position="382"/>
    </location>
    <ligand>
        <name>Zn(2+)</name>
        <dbReference type="ChEBI" id="CHEBI:29105"/>
        <label>1</label>
        <note>catalytic</note>
    </ligand>
</feature>
<evidence type="ECO:0000256" key="19">
    <source>
        <dbReference type="PROSITE-ProRule" id="PRU01355"/>
    </source>
</evidence>
<dbReference type="GO" id="GO:0046872">
    <property type="term" value="F:metal ion binding"/>
    <property type="evidence" value="ECO:0007669"/>
    <property type="project" value="UniProtKB-KW"/>
</dbReference>
<comment type="cofactor">
    <cofactor evidence="20">
        <name>Zn(2+)</name>
        <dbReference type="ChEBI" id="CHEBI:29105"/>
    </cofactor>
    <text evidence="20">Binds 1 zinc ion per subunit.</text>
</comment>
<evidence type="ECO:0000256" key="1">
    <source>
        <dbReference type="ARBA" id="ARBA00008139"/>
    </source>
</evidence>
<gene>
    <name evidence="22" type="ORF">RN001_012721</name>
</gene>
<feature type="active site" description="Proton acceptor 2" evidence="15">
    <location>
        <position position="379"/>
    </location>
</feature>
<evidence type="ECO:0000256" key="7">
    <source>
        <dbReference type="ARBA" id="ARBA00022833"/>
    </source>
</evidence>
<comment type="catalytic activity">
    <reaction evidence="11">
        <text>Release of a C-terminal dipeptide, oligopeptide-|-Xaa-Yaa, when Xaa is not Pro, and Yaa is neither Asp nor Glu. Thus, conversion of angiotensin I to angiotensin II, with increase in vasoconstrictor activity, but no action on angiotensin II.</text>
        <dbReference type="EC" id="3.4.15.1"/>
    </reaction>
</comment>
<feature type="chain" id="PRO_5042908348" description="Angiotensin-converting enzyme" evidence="21">
    <location>
        <begin position="17"/>
        <end position="616"/>
    </location>
</feature>
<dbReference type="GO" id="GO:0005886">
    <property type="term" value="C:plasma membrane"/>
    <property type="evidence" value="ECO:0007669"/>
    <property type="project" value="TreeGrafter"/>
</dbReference>
<dbReference type="SUPFAM" id="SSF55486">
    <property type="entry name" value="Metalloproteases ('zincins'), catalytic domain"/>
    <property type="match status" value="1"/>
</dbReference>
<evidence type="ECO:0000256" key="12">
    <source>
        <dbReference type="ARBA" id="ARBA00039858"/>
    </source>
</evidence>
<evidence type="ECO:0000256" key="10">
    <source>
        <dbReference type="ARBA" id="ARBA00023180"/>
    </source>
</evidence>
<dbReference type="PANTHER" id="PTHR10514">
    <property type="entry name" value="ANGIOTENSIN-CONVERTING ENZYME"/>
    <property type="match status" value="1"/>
</dbReference>
<dbReference type="EMBL" id="JARPUR010000005">
    <property type="protein sequence ID" value="KAK4876299.1"/>
    <property type="molecule type" value="Genomic_DNA"/>
</dbReference>
<keyword evidence="7 16" id="KW-0862">Zinc</keyword>
<comment type="caution">
    <text evidence="19">Lacks conserved residue(s) required for the propagation of feature annotation.</text>
</comment>
<keyword evidence="4 16" id="KW-0479">Metal-binding</keyword>
<evidence type="ECO:0000256" key="21">
    <source>
        <dbReference type="SAM" id="SignalP"/>
    </source>
</evidence>
<evidence type="ECO:0000256" key="8">
    <source>
        <dbReference type="ARBA" id="ARBA00023049"/>
    </source>
</evidence>
<feature type="binding site" evidence="18">
    <location>
        <position position="382"/>
    </location>
    <ligand>
        <name>Zn(2+)</name>
        <dbReference type="ChEBI" id="CHEBI:29105"/>
        <label>2</label>
        <note>catalytic</note>
    </ligand>
</feature>
<proteinExistence type="inferred from homology"/>
<sequence length="616" mass="71629">MYFFIIFICLLKHCDAQHNWELLDESKLIRFLLTKYEPEAVQVYNKLVNSEWEHAIDLNNTVKANANVKANLEMVNFEKYYWTRYFRHLDSTNYKSEFVRRQVKLLKELGMSALNDQKYEEFSNLRSTMMNIYSTAKICPYQKKTCNLQIEGLSLNPDIENIMATSTNYDELLFTWKAWRDATGPKIKELYKTYVALSNEGARANNFRDRGAMWRNKFESPTFENDLERLWMEVKPLYDELHLYVLNKLKLKYGNQFDAVDGLIPAHLLGNMWAQNWMHISDLVLPFLNETTIDVTSALKKQGYTPWQMFQTADKFYQSIGLDPCNMSYNVTAGAMIEKPKNRHVICHASAWDFHNGRDFRIKMCTRVTFEDFITIHHEMGHIQYYMLYKNQPIAFRDGANPGFHEAVGDTIALSVSSITHLRKIGLISNNQLSSSSSLNSLMIMALERIAFLPFGLILDKWRWDVFSGKVSPDKWNTHWWQYRKSIQKIKPPVFRSDVLDFDPGSKFHVPADAQYISYFVAHILEFQLHKALCIAAGQYDPFSDRLPLHKCDIYGSKAAGKRLKSGLSLGSSRHWRVALKAISGETGLSGSAILEYFQPLYKYLKLENKKSKISF</sequence>
<evidence type="ECO:0000256" key="18">
    <source>
        <dbReference type="PIRSR" id="PIRSR601548-8"/>
    </source>
</evidence>
<evidence type="ECO:0000256" key="15">
    <source>
        <dbReference type="PIRSR" id="PIRSR601548-11"/>
    </source>
</evidence>
<keyword evidence="10 14" id="KW-0325">Glycoprotein</keyword>
<feature type="binding site" evidence="16">
    <location>
        <position position="378"/>
    </location>
    <ligand>
        <name>Zn(2+)</name>
        <dbReference type="ChEBI" id="CHEBI:29105"/>
        <label>1</label>
        <note>catalytic</note>
    </ligand>
</feature>
<dbReference type="PRINTS" id="PR00791">
    <property type="entry name" value="PEPDIPTASEA"/>
</dbReference>
<organism evidence="22 23">
    <name type="scientific">Aquatica leii</name>
    <dbReference type="NCBI Taxonomy" id="1421715"/>
    <lineage>
        <taxon>Eukaryota</taxon>
        <taxon>Metazoa</taxon>
        <taxon>Ecdysozoa</taxon>
        <taxon>Arthropoda</taxon>
        <taxon>Hexapoda</taxon>
        <taxon>Insecta</taxon>
        <taxon>Pterygota</taxon>
        <taxon>Neoptera</taxon>
        <taxon>Endopterygota</taxon>
        <taxon>Coleoptera</taxon>
        <taxon>Polyphaga</taxon>
        <taxon>Elateriformia</taxon>
        <taxon>Elateroidea</taxon>
        <taxon>Lampyridae</taxon>
        <taxon>Luciolinae</taxon>
        <taxon>Aquatica</taxon>
    </lineage>
</organism>
<protein>
    <recommendedName>
        <fullName evidence="12 20">Angiotensin-converting enzyme</fullName>
        <ecNumber evidence="20">3.4.-.-</ecNumber>
    </recommendedName>
</protein>
<evidence type="ECO:0000256" key="6">
    <source>
        <dbReference type="ARBA" id="ARBA00022801"/>
    </source>
</evidence>
<dbReference type="GO" id="GO:0004180">
    <property type="term" value="F:carboxypeptidase activity"/>
    <property type="evidence" value="ECO:0007669"/>
    <property type="project" value="UniProtKB-KW"/>
</dbReference>
<feature type="binding site" evidence="16">
    <location>
        <position position="406"/>
    </location>
    <ligand>
        <name>Zn(2+)</name>
        <dbReference type="ChEBI" id="CHEBI:29105"/>
        <label>1</label>
        <note>catalytic</note>
    </ligand>
</feature>
<evidence type="ECO:0000256" key="14">
    <source>
        <dbReference type="PIRSR" id="PIRSR601548-10"/>
    </source>
</evidence>
<feature type="disulfide bond" evidence="17 19">
    <location>
        <begin position="534"/>
        <end position="552"/>
    </location>
</feature>
<evidence type="ECO:0000256" key="3">
    <source>
        <dbReference type="ARBA" id="ARBA00022670"/>
    </source>
</evidence>
<keyword evidence="6 20" id="KW-0378">Hydrolase</keyword>
<feature type="binding site" evidence="18">
    <location>
        <position position="378"/>
    </location>
    <ligand>
        <name>Zn(2+)</name>
        <dbReference type="ChEBI" id="CHEBI:29105"/>
        <label>2</label>
        <note>catalytic</note>
    </ligand>
</feature>
<keyword evidence="8 20" id="KW-0482">Metalloprotease</keyword>
<feature type="active site" description="Proton acceptor 1" evidence="13">
    <location>
        <position position="379"/>
    </location>
</feature>
<dbReference type="EC" id="3.4.-.-" evidence="20"/>
<evidence type="ECO:0000256" key="5">
    <source>
        <dbReference type="ARBA" id="ARBA00022729"/>
    </source>
</evidence>